<dbReference type="EMBL" id="QYRT01000004">
    <property type="protein sequence ID" value="TIH40102.1"/>
    <property type="molecule type" value="Genomic_DNA"/>
</dbReference>
<dbReference type="Proteomes" id="UP000306192">
    <property type="component" value="Unassembled WGS sequence"/>
</dbReference>
<evidence type="ECO:0000256" key="9">
    <source>
        <dbReference type="ARBA" id="ARBA00022777"/>
    </source>
</evidence>
<keyword evidence="17" id="KW-1185">Reference proteome</keyword>
<comment type="catalytic activity">
    <reaction evidence="1">
        <text>ATP + protein L-histidine = ADP + protein N-phospho-L-histidine.</text>
        <dbReference type="EC" id="2.7.13.3"/>
    </reaction>
</comment>
<dbReference type="GO" id="GO:0005886">
    <property type="term" value="C:plasma membrane"/>
    <property type="evidence" value="ECO:0007669"/>
    <property type="project" value="UniProtKB-SubCell"/>
</dbReference>
<evidence type="ECO:0000256" key="4">
    <source>
        <dbReference type="ARBA" id="ARBA00022475"/>
    </source>
</evidence>
<dbReference type="InterPro" id="IPR000014">
    <property type="entry name" value="PAS"/>
</dbReference>
<evidence type="ECO:0000256" key="7">
    <source>
        <dbReference type="ARBA" id="ARBA00022692"/>
    </source>
</evidence>
<dbReference type="InterPro" id="IPR035965">
    <property type="entry name" value="PAS-like_dom_sf"/>
</dbReference>
<keyword evidence="12" id="KW-0902">Two-component regulatory system</keyword>
<evidence type="ECO:0000313" key="17">
    <source>
        <dbReference type="Proteomes" id="UP000306192"/>
    </source>
</evidence>
<dbReference type="InterPro" id="IPR013767">
    <property type="entry name" value="PAS_fold"/>
</dbReference>
<dbReference type="AlphaFoldDB" id="A0A4T2C8Y1"/>
<feature type="transmembrane region" description="Helical" evidence="14">
    <location>
        <begin position="220"/>
        <end position="240"/>
    </location>
</feature>
<dbReference type="SUPFAM" id="SSF55874">
    <property type="entry name" value="ATPase domain of HSP90 chaperone/DNA topoisomerase II/histidine kinase"/>
    <property type="match status" value="1"/>
</dbReference>
<dbReference type="PANTHER" id="PTHR43547:SF10">
    <property type="entry name" value="SENSOR HISTIDINE KINASE DCUS"/>
    <property type="match status" value="1"/>
</dbReference>
<feature type="transmembrane region" description="Helical" evidence="14">
    <location>
        <begin position="58"/>
        <end position="79"/>
    </location>
</feature>
<dbReference type="Gene3D" id="1.10.287.130">
    <property type="match status" value="1"/>
</dbReference>
<keyword evidence="7 14" id="KW-0812">Transmembrane</keyword>
<dbReference type="GO" id="GO:0005524">
    <property type="term" value="F:ATP binding"/>
    <property type="evidence" value="ECO:0007669"/>
    <property type="project" value="UniProtKB-KW"/>
</dbReference>
<accession>A0A4T2C8Y1</accession>
<dbReference type="InterPro" id="IPR003594">
    <property type="entry name" value="HATPase_dom"/>
</dbReference>
<dbReference type="Pfam" id="PF02518">
    <property type="entry name" value="HATPase_c"/>
    <property type="match status" value="1"/>
</dbReference>
<dbReference type="Pfam" id="PF17203">
    <property type="entry name" value="sCache_3_2"/>
    <property type="match status" value="1"/>
</dbReference>
<dbReference type="SUPFAM" id="SSF103190">
    <property type="entry name" value="Sensory domain-like"/>
    <property type="match status" value="1"/>
</dbReference>
<dbReference type="InterPro" id="IPR033463">
    <property type="entry name" value="sCache_3"/>
</dbReference>
<evidence type="ECO:0000256" key="2">
    <source>
        <dbReference type="ARBA" id="ARBA00004651"/>
    </source>
</evidence>
<dbReference type="SUPFAM" id="SSF55890">
    <property type="entry name" value="Sporulation response regulatory protein Spo0B"/>
    <property type="match status" value="1"/>
</dbReference>
<evidence type="ECO:0000256" key="1">
    <source>
        <dbReference type="ARBA" id="ARBA00000085"/>
    </source>
</evidence>
<evidence type="ECO:0000313" key="16">
    <source>
        <dbReference type="EMBL" id="TIH40102.1"/>
    </source>
</evidence>
<gene>
    <name evidence="16" type="ORF">D4765_02960</name>
</gene>
<comment type="subcellular location">
    <subcellularLocation>
        <location evidence="2">Cell membrane</location>
        <topology evidence="2">Multi-pass membrane protein</topology>
    </subcellularLocation>
</comment>
<dbReference type="Pfam" id="PF14689">
    <property type="entry name" value="SPOB_a"/>
    <property type="match status" value="1"/>
</dbReference>
<keyword evidence="6" id="KW-0808">Transferase</keyword>
<evidence type="ECO:0000256" key="8">
    <source>
        <dbReference type="ARBA" id="ARBA00022741"/>
    </source>
</evidence>
<proteinExistence type="predicted"/>
<dbReference type="SUPFAM" id="SSF55785">
    <property type="entry name" value="PYP-like sensor domain (PAS domain)"/>
    <property type="match status" value="1"/>
</dbReference>
<evidence type="ECO:0000256" key="13">
    <source>
        <dbReference type="ARBA" id="ARBA00023136"/>
    </source>
</evidence>
<protein>
    <recommendedName>
        <fullName evidence="3">histidine kinase</fullName>
        <ecNumber evidence="3">2.7.13.3</ecNumber>
    </recommendedName>
</protein>
<keyword evidence="8" id="KW-0547">Nucleotide-binding</keyword>
<keyword evidence="9 16" id="KW-0418">Kinase</keyword>
<dbReference type="InterPro" id="IPR004358">
    <property type="entry name" value="Sig_transdc_His_kin-like_C"/>
</dbReference>
<dbReference type="GO" id="GO:0000155">
    <property type="term" value="F:phosphorelay sensor kinase activity"/>
    <property type="evidence" value="ECO:0007669"/>
    <property type="project" value="InterPro"/>
</dbReference>
<evidence type="ECO:0000256" key="6">
    <source>
        <dbReference type="ARBA" id="ARBA00022679"/>
    </source>
</evidence>
<evidence type="ECO:0000256" key="5">
    <source>
        <dbReference type="ARBA" id="ARBA00022553"/>
    </source>
</evidence>
<name>A0A4T2C8Y1_9MICO</name>
<dbReference type="PANTHER" id="PTHR43547">
    <property type="entry name" value="TWO-COMPONENT HISTIDINE KINASE"/>
    <property type="match status" value="1"/>
</dbReference>
<feature type="domain" description="Histidine kinase" evidence="15">
    <location>
        <begin position="379"/>
        <end position="572"/>
    </location>
</feature>
<evidence type="ECO:0000256" key="11">
    <source>
        <dbReference type="ARBA" id="ARBA00022989"/>
    </source>
</evidence>
<dbReference type="Pfam" id="PF00989">
    <property type="entry name" value="PAS"/>
    <property type="match status" value="1"/>
</dbReference>
<comment type="caution">
    <text evidence="16">The sequence shown here is derived from an EMBL/GenBank/DDBJ whole genome shotgun (WGS) entry which is preliminary data.</text>
</comment>
<evidence type="ECO:0000256" key="12">
    <source>
        <dbReference type="ARBA" id="ARBA00023012"/>
    </source>
</evidence>
<reference evidence="16 17" key="1">
    <citation type="journal article" date="2019" name="Microorganisms">
        <title>Systematic Affiliation and Genome Analysis of Subtercola vilae DB165(T) with Particular Emphasis on Cold Adaptation of an Isolate from a High-Altitude Cold Volcano Lake.</title>
        <authorList>
            <person name="Villalobos A.S."/>
            <person name="Wiese J."/>
            <person name="Imhoff J.F."/>
            <person name="Dorador C."/>
            <person name="Keller A."/>
            <person name="Hentschel U."/>
        </authorList>
    </citation>
    <scope>NUCLEOTIDE SEQUENCE [LARGE SCALE GENOMIC DNA]</scope>
    <source>
        <strain evidence="16 17">DB165</strain>
    </source>
</reference>
<sequence length="582" mass="62200">MMLAGGRSAVSFLRHERVVRMRSRLCALEAGSAHIAHVIQCDNQCMMRRRIRKLSTQMFLAHLAILTTSTAIGFLLFAATARGHLDDEYQSRAASIAQTFAQDDSVQTCLSARNASCDARIQELATVTAAETGSAFVVVIDAHSVRVSHPNPALIGKPVSEPLIATDGQVHLRVDNGATGTTANAIAPLYSAEGAFIGEVSVGIREDSVSNALLAQLPSYGVWFVVMLLLGGLASFGLSARLKRRTFGLELDEIARLLQEREATLHGIREGVIAIDPAGRISVNNDEAQRLLHLADNVVGHRVEDVLPPGPVRDALTGTSVVTDQIVLTEDFWLVVNRMPVILSGHPHGVVVTLQDRTVVEALSRELDGERSLTESMRAQQHEFSNRIHGIAGLLELGRSEEALEYVNEIRGTAADLDQTLRTRIAAPQLVGLMLGKAAEANERGIQLTLDPATSVGAAPDRVQALTTIVGNLIDNAFDAVAETAAPRRVEVGIVETDDELRVTVSDNGPGVSDAALPQLFRNGFTTKRGSFVRHSGLGLSLVQRSVTTLGGSITVSEGPGATFTIVMPRSTAPSKNTEVTA</sequence>
<keyword evidence="4" id="KW-1003">Cell membrane</keyword>
<dbReference type="PRINTS" id="PR00344">
    <property type="entry name" value="BCTRLSENSOR"/>
</dbReference>
<evidence type="ECO:0000259" key="15">
    <source>
        <dbReference type="PROSITE" id="PS50109"/>
    </source>
</evidence>
<dbReference type="InterPro" id="IPR029151">
    <property type="entry name" value="Sensor-like_sf"/>
</dbReference>
<evidence type="ECO:0000256" key="14">
    <source>
        <dbReference type="SAM" id="Phobius"/>
    </source>
</evidence>
<evidence type="ECO:0000256" key="3">
    <source>
        <dbReference type="ARBA" id="ARBA00012438"/>
    </source>
</evidence>
<dbReference type="PROSITE" id="PS50109">
    <property type="entry name" value="HIS_KIN"/>
    <property type="match status" value="1"/>
</dbReference>
<keyword evidence="5" id="KW-0597">Phosphoprotein</keyword>
<organism evidence="16 17">
    <name type="scientific">Subtercola vilae</name>
    <dbReference type="NCBI Taxonomy" id="2056433"/>
    <lineage>
        <taxon>Bacteria</taxon>
        <taxon>Bacillati</taxon>
        <taxon>Actinomycetota</taxon>
        <taxon>Actinomycetes</taxon>
        <taxon>Micrococcales</taxon>
        <taxon>Microbacteriaceae</taxon>
        <taxon>Subtercola</taxon>
    </lineage>
</organism>
<evidence type="ECO:0000256" key="10">
    <source>
        <dbReference type="ARBA" id="ARBA00022840"/>
    </source>
</evidence>
<dbReference type="InterPro" id="IPR036890">
    <property type="entry name" value="HATPase_C_sf"/>
</dbReference>
<dbReference type="SMART" id="SM00387">
    <property type="entry name" value="HATPase_c"/>
    <property type="match status" value="1"/>
</dbReference>
<dbReference type="InterPro" id="IPR005467">
    <property type="entry name" value="His_kinase_dom"/>
</dbReference>
<keyword evidence="11 14" id="KW-1133">Transmembrane helix</keyword>
<dbReference type="EC" id="2.7.13.3" evidence="3"/>
<keyword evidence="13 14" id="KW-0472">Membrane</keyword>
<dbReference type="InterPro" id="IPR016120">
    <property type="entry name" value="Sig_transdc_His_kin_SpoOB"/>
</dbReference>
<dbReference type="GO" id="GO:0006355">
    <property type="term" value="P:regulation of DNA-templated transcription"/>
    <property type="evidence" value="ECO:0007669"/>
    <property type="project" value="InterPro"/>
</dbReference>
<dbReference type="InterPro" id="IPR039506">
    <property type="entry name" value="SPOB_a"/>
</dbReference>
<dbReference type="Gene3D" id="3.30.565.10">
    <property type="entry name" value="Histidine kinase-like ATPase, C-terminal domain"/>
    <property type="match status" value="1"/>
</dbReference>
<keyword evidence="10" id="KW-0067">ATP-binding</keyword>
<dbReference type="Gene3D" id="3.30.450.20">
    <property type="entry name" value="PAS domain"/>
    <property type="match status" value="2"/>
</dbReference>
<dbReference type="CDD" id="cd00130">
    <property type="entry name" value="PAS"/>
    <property type="match status" value="1"/>
</dbReference>